<gene>
    <name evidence="1" type="primary">Dper\GL24375</name>
    <name evidence="1" type="ORF">Dper_GL24375</name>
</gene>
<proteinExistence type="predicted"/>
<evidence type="ECO:0000313" key="1">
    <source>
        <dbReference type="EMBL" id="EDW24863.1"/>
    </source>
</evidence>
<name>B4G5J7_DROPE</name>
<accession>B4G5J7</accession>
<dbReference type="PhylomeDB" id="B4G5J7"/>
<dbReference type="HOGENOM" id="CLU_1697364_0_0_1"/>
<reference evidence="1 2" key="1">
    <citation type="journal article" date="2007" name="Nature">
        <title>Evolution of genes and genomes on the Drosophila phylogeny.</title>
        <authorList>
            <consortium name="Drosophila 12 Genomes Consortium"/>
            <person name="Clark A.G."/>
            <person name="Eisen M.B."/>
            <person name="Smith D.R."/>
            <person name="Bergman C.M."/>
            <person name="Oliver B."/>
            <person name="Markow T.A."/>
            <person name="Kaufman T.C."/>
            <person name="Kellis M."/>
            <person name="Gelbart W."/>
            <person name="Iyer V.N."/>
            <person name="Pollard D.A."/>
            <person name="Sackton T.B."/>
            <person name="Larracuente A.M."/>
            <person name="Singh N.D."/>
            <person name="Abad J.P."/>
            <person name="Abt D.N."/>
            <person name="Adryan B."/>
            <person name="Aguade M."/>
            <person name="Akashi H."/>
            <person name="Anderson W.W."/>
            <person name="Aquadro C.F."/>
            <person name="Ardell D.H."/>
            <person name="Arguello R."/>
            <person name="Artieri C.G."/>
            <person name="Barbash D.A."/>
            <person name="Barker D."/>
            <person name="Barsanti P."/>
            <person name="Batterham P."/>
            <person name="Batzoglou S."/>
            <person name="Begun D."/>
            <person name="Bhutkar A."/>
            <person name="Blanco E."/>
            <person name="Bosak S.A."/>
            <person name="Bradley R.K."/>
            <person name="Brand A.D."/>
            <person name="Brent M.R."/>
            <person name="Brooks A.N."/>
            <person name="Brown R.H."/>
            <person name="Butlin R.K."/>
            <person name="Caggese C."/>
            <person name="Calvi B.R."/>
            <person name="Bernardo de Carvalho A."/>
            <person name="Caspi A."/>
            <person name="Castrezana S."/>
            <person name="Celniker S.E."/>
            <person name="Chang J.L."/>
            <person name="Chapple C."/>
            <person name="Chatterji S."/>
            <person name="Chinwalla A."/>
            <person name="Civetta A."/>
            <person name="Clifton S.W."/>
            <person name="Comeron J.M."/>
            <person name="Costello J.C."/>
            <person name="Coyne J.A."/>
            <person name="Daub J."/>
            <person name="David R.G."/>
            <person name="Delcher A.L."/>
            <person name="Delehaunty K."/>
            <person name="Do C.B."/>
            <person name="Ebling H."/>
            <person name="Edwards K."/>
            <person name="Eickbush T."/>
            <person name="Evans J.D."/>
            <person name="Filipski A."/>
            <person name="Findeiss S."/>
            <person name="Freyhult E."/>
            <person name="Fulton L."/>
            <person name="Fulton R."/>
            <person name="Garcia A.C."/>
            <person name="Gardiner A."/>
            <person name="Garfield D.A."/>
            <person name="Garvin B.E."/>
            <person name="Gibson G."/>
            <person name="Gilbert D."/>
            <person name="Gnerre S."/>
            <person name="Godfrey J."/>
            <person name="Good R."/>
            <person name="Gotea V."/>
            <person name="Gravely B."/>
            <person name="Greenberg A.J."/>
            <person name="Griffiths-Jones S."/>
            <person name="Gross S."/>
            <person name="Guigo R."/>
            <person name="Gustafson E.A."/>
            <person name="Haerty W."/>
            <person name="Hahn M.W."/>
            <person name="Halligan D.L."/>
            <person name="Halpern A.L."/>
            <person name="Halter G.M."/>
            <person name="Han M.V."/>
            <person name="Heger A."/>
            <person name="Hillier L."/>
            <person name="Hinrichs A.S."/>
            <person name="Holmes I."/>
            <person name="Hoskins R.A."/>
            <person name="Hubisz M.J."/>
            <person name="Hultmark D."/>
            <person name="Huntley M.A."/>
            <person name="Jaffe D.B."/>
            <person name="Jagadeeshan S."/>
            <person name="Jeck W.R."/>
            <person name="Johnson J."/>
            <person name="Jones C.D."/>
            <person name="Jordan W.C."/>
            <person name="Karpen G.H."/>
            <person name="Kataoka E."/>
            <person name="Keightley P.D."/>
            <person name="Kheradpour P."/>
            <person name="Kirkness E.F."/>
            <person name="Koerich L.B."/>
            <person name="Kristiansen K."/>
            <person name="Kudrna D."/>
            <person name="Kulathinal R.J."/>
            <person name="Kumar S."/>
            <person name="Kwok R."/>
            <person name="Lander E."/>
            <person name="Langley C.H."/>
            <person name="Lapoint R."/>
            <person name="Lazzaro B.P."/>
            <person name="Lee S.J."/>
            <person name="Levesque L."/>
            <person name="Li R."/>
            <person name="Lin C.F."/>
            <person name="Lin M.F."/>
            <person name="Lindblad-Toh K."/>
            <person name="Llopart A."/>
            <person name="Long M."/>
            <person name="Low L."/>
            <person name="Lozovsky E."/>
            <person name="Lu J."/>
            <person name="Luo M."/>
            <person name="Machado C.A."/>
            <person name="Makalowski W."/>
            <person name="Marzo M."/>
            <person name="Matsuda M."/>
            <person name="Matzkin L."/>
            <person name="McAllister B."/>
            <person name="McBride C.S."/>
            <person name="McKernan B."/>
            <person name="McKernan K."/>
            <person name="Mendez-Lago M."/>
            <person name="Minx P."/>
            <person name="Mollenhauer M.U."/>
            <person name="Montooth K."/>
            <person name="Mount S.M."/>
            <person name="Mu X."/>
            <person name="Myers E."/>
            <person name="Negre B."/>
            <person name="Newfeld S."/>
            <person name="Nielsen R."/>
            <person name="Noor M.A."/>
            <person name="O'Grady P."/>
            <person name="Pachter L."/>
            <person name="Papaceit M."/>
            <person name="Parisi M.J."/>
            <person name="Parisi M."/>
            <person name="Parts L."/>
            <person name="Pedersen J.S."/>
            <person name="Pesole G."/>
            <person name="Phillippy A.M."/>
            <person name="Ponting C.P."/>
            <person name="Pop M."/>
            <person name="Porcelli D."/>
            <person name="Powell J.R."/>
            <person name="Prohaska S."/>
            <person name="Pruitt K."/>
            <person name="Puig M."/>
            <person name="Quesneville H."/>
            <person name="Ram K.R."/>
            <person name="Rand D."/>
            <person name="Rasmussen M.D."/>
            <person name="Reed L.K."/>
            <person name="Reenan R."/>
            <person name="Reily A."/>
            <person name="Remington K.A."/>
            <person name="Rieger T.T."/>
            <person name="Ritchie M.G."/>
            <person name="Robin C."/>
            <person name="Rogers Y.H."/>
            <person name="Rohde C."/>
            <person name="Rozas J."/>
            <person name="Rubenfield M.J."/>
            <person name="Ruiz A."/>
            <person name="Russo S."/>
            <person name="Salzberg S.L."/>
            <person name="Sanchez-Gracia A."/>
            <person name="Saranga D.J."/>
            <person name="Sato H."/>
            <person name="Schaeffer S.W."/>
            <person name="Schatz M.C."/>
            <person name="Schlenke T."/>
            <person name="Schwartz R."/>
            <person name="Segarra C."/>
            <person name="Singh R.S."/>
            <person name="Sirot L."/>
            <person name="Sirota M."/>
            <person name="Sisneros N.B."/>
            <person name="Smith C.D."/>
            <person name="Smith T.F."/>
            <person name="Spieth J."/>
            <person name="Stage D.E."/>
            <person name="Stark A."/>
            <person name="Stephan W."/>
            <person name="Strausberg R.L."/>
            <person name="Strempel S."/>
            <person name="Sturgill D."/>
            <person name="Sutton G."/>
            <person name="Sutton G.G."/>
            <person name="Tao W."/>
            <person name="Teichmann S."/>
            <person name="Tobari Y.N."/>
            <person name="Tomimura Y."/>
            <person name="Tsolas J.M."/>
            <person name="Valente V.L."/>
            <person name="Venter E."/>
            <person name="Venter J.C."/>
            <person name="Vicario S."/>
            <person name="Vieira F.G."/>
            <person name="Vilella A.J."/>
            <person name="Villasante A."/>
            <person name="Walenz B."/>
            <person name="Wang J."/>
            <person name="Wasserman M."/>
            <person name="Watts T."/>
            <person name="Wilson D."/>
            <person name="Wilson R.K."/>
            <person name="Wing R.A."/>
            <person name="Wolfner M.F."/>
            <person name="Wong A."/>
            <person name="Wong G.K."/>
            <person name="Wu C.I."/>
            <person name="Wu G."/>
            <person name="Yamamoto D."/>
            <person name="Yang H.P."/>
            <person name="Yang S.P."/>
            <person name="Yorke J.A."/>
            <person name="Yoshida K."/>
            <person name="Zdobnov E."/>
            <person name="Zhang P."/>
            <person name="Zhang Y."/>
            <person name="Zimin A.V."/>
            <person name="Baldwin J."/>
            <person name="Abdouelleil A."/>
            <person name="Abdulkadir J."/>
            <person name="Abebe A."/>
            <person name="Abera B."/>
            <person name="Abreu J."/>
            <person name="Acer S.C."/>
            <person name="Aftuck L."/>
            <person name="Alexander A."/>
            <person name="An P."/>
            <person name="Anderson E."/>
            <person name="Anderson S."/>
            <person name="Arachi H."/>
            <person name="Azer M."/>
            <person name="Bachantsang P."/>
            <person name="Barry A."/>
            <person name="Bayul T."/>
            <person name="Berlin A."/>
            <person name="Bessette D."/>
            <person name="Bloom T."/>
            <person name="Blye J."/>
            <person name="Boguslavskiy L."/>
            <person name="Bonnet C."/>
            <person name="Boukhgalter B."/>
            <person name="Bourzgui I."/>
            <person name="Brown A."/>
            <person name="Cahill P."/>
            <person name="Channer S."/>
            <person name="Cheshatsang Y."/>
            <person name="Chuda L."/>
            <person name="Citroen M."/>
            <person name="Collymore A."/>
            <person name="Cooke P."/>
            <person name="Costello M."/>
            <person name="D'Aco K."/>
            <person name="Daza R."/>
            <person name="De Haan G."/>
            <person name="DeGray S."/>
            <person name="DeMaso C."/>
            <person name="Dhargay N."/>
            <person name="Dooley K."/>
            <person name="Dooley E."/>
            <person name="Doricent M."/>
            <person name="Dorje P."/>
            <person name="Dorjee K."/>
            <person name="Dupes A."/>
            <person name="Elong R."/>
            <person name="Falk J."/>
            <person name="Farina A."/>
            <person name="Faro S."/>
            <person name="Ferguson D."/>
            <person name="Fisher S."/>
            <person name="Foley C.D."/>
            <person name="Franke A."/>
            <person name="Friedrich D."/>
            <person name="Gadbois L."/>
            <person name="Gearin G."/>
            <person name="Gearin C.R."/>
            <person name="Giannoukos G."/>
            <person name="Goode T."/>
            <person name="Graham J."/>
            <person name="Grandbois E."/>
            <person name="Grewal S."/>
            <person name="Gyaltsen K."/>
            <person name="Hafez N."/>
            <person name="Hagos B."/>
            <person name="Hall J."/>
            <person name="Henson C."/>
            <person name="Hollinger A."/>
            <person name="Honan T."/>
            <person name="Huard M.D."/>
            <person name="Hughes L."/>
            <person name="Hurhula B."/>
            <person name="Husby M.E."/>
            <person name="Kamat A."/>
            <person name="Kanga B."/>
            <person name="Kashin S."/>
            <person name="Khazanovich D."/>
            <person name="Kisner P."/>
            <person name="Lance K."/>
            <person name="Lara M."/>
            <person name="Lee W."/>
            <person name="Lennon N."/>
            <person name="Letendre F."/>
            <person name="LeVine R."/>
            <person name="Lipovsky A."/>
            <person name="Liu X."/>
            <person name="Liu J."/>
            <person name="Liu S."/>
            <person name="Lokyitsang T."/>
            <person name="Lokyitsang Y."/>
            <person name="Lubonja R."/>
            <person name="Lui A."/>
            <person name="MacDonald P."/>
            <person name="Magnisalis V."/>
            <person name="Maru K."/>
            <person name="Matthews C."/>
            <person name="McCusker W."/>
            <person name="McDonough S."/>
            <person name="Mehta T."/>
            <person name="Meldrim J."/>
            <person name="Meneus L."/>
            <person name="Mihai O."/>
            <person name="Mihalev A."/>
            <person name="Mihova T."/>
            <person name="Mittelman R."/>
            <person name="Mlenga V."/>
            <person name="Montmayeur A."/>
            <person name="Mulrain L."/>
            <person name="Navidi A."/>
            <person name="Naylor J."/>
            <person name="Negash T."/>
            <person name="Nguyen T."/>
            <person name="Nguyen N."/>
            <person name="Nicol R."/>
            <person name="Norbu C."/>
            <person name="Norbu N."/>
            <person name="Novod N."/>
            <person name="O'Neill B."/>
            <person name="Osman S."/>
            <person name="Markiewicz E."/>
            <person name="Oyono O.L."/>
            <person name="Patti C."/>
            <person name="Phunkhang P."/>
            <person name="Pierre F."/>
            <person name="Priest M."/>
            <person name="Raghuraman S."/>
            <person name="Rege F."/>
            <person name="Reyes R."/>
            <person name="Rise C."/>
            <person name="Rogov P."/>
            <person name="Ross K."/>
            <person name="Ryan E."/>
            <person name="Settipalli S."/>
            <person name="Shea T."/>
            <person name="Sherpa N."/>
            <person name="Shi L."/>
            <person name="Shih D."/>
            <person name="Sparrow T."/>
            <person name="Spaulding J."/>
            <person name="Stalker J."/>
            <person name="Stange-Thomann N."/>
            <person name="Stavropoulos S."/>
            <person name="Stone C."/>
            <person name="Strader C."/>
            <person name="Tesfaye S."/>
            <person name="Thomson T."/>
            <person name="Thoulutsang Y."/>
            <person name="Thoulutsang D."/>
            <person name="Topham K."/>
            <person name="Topping I."/>
            <person name="Tsamla T."/>
            <person name="Vassiliev H."/>
            <person name="Vo A."/>
            <person name="Wangchuk T."/>
            <person name="Wangdi T."/>
            <person name="Weiand M."/>
            <person name="Wilkinson J."/>
            <person name="Wilson A."/>
            <person name="Yadav S."/>
            <person name="Young G."/>
            <person name="Yu Q."/>
            <person name="Zembek L."/>
            <person name="Zhong D."/>
            <person name="Zimmer A."/>
            <person name="Zwirko Z."/>
            <person name="Jaffe D.B."/>
            <person name="Alvarez P."/>
            <person name="Brockman W."/>
            <person name="Butler J."/>
            <person name="Chin C."/>
            <person name="Gnerre S."/>
            <person name="Grabherr M."/>
            <person name="Kleber M."/>
            <person name="Mauceli E."/>
            <person name="MacCallum I."/>
        </authorList>
    </citation>
    <scope>NUCLEOTIDE SEQUENCE [LARGE SCALE GENOMIC DNA]</scope>
    <source>
        <strain evidence="2">MSH-3 / Tucson 14011-0111.49</strain>
    </source>
</reference>
<sequence length="155" mass="18168">MGLFEVIMGINMDFMSKAETNFPNEFINFLTNRRREKNATLSLWQRNFGVDKDQIKMILQNKTVAQEWAKDHVFESHYLEMHLSLFNALRSLKERMVEEATRLKSSLSSATVAREHELFDDVNQFENSRRNGVNPITDLIDNLESKIENNYECST</sequence>
<dbReference type="EMBL" id="CH479179">
    <property type="protein sequence ID" value="EDW24863.1"/>
    <property type="molecule type" value="Genomic_DNA"/>
</dbReference>
<organism evidence="2">
    <name type="scientific">Drosophila persimilis</name>
    <name type="common">Fruit fly</name>
    <dbReference type="NCBI Taxonomy" id="7234"/>
    <lineage>
        <taxon>Eukaryota</taxon>
        <taxon>Metazoa</taxon>
        <taxon>Ecdysozoa</taxon>
        <taxon>Arthropoda</taxon>
        <taxon>Hexapoda</taxon>
        <taxon>Insecta</taxon>
        <taxon>Pterygota</taxon>
        <taxon>Neoptera</taxon>
        <taxon>Endopterygota</taxon>
        <taxon>Diptera</taxon>
        <taxon>Brachycera</taxon>
        <taxon>Muscomorpha</taxon>
        <taxon>Ephydroidea</taxon>
        <taxon>Drosophilidae</taxon>
        <taxon>Drosophila</taxon>
        <taxon>Sophophora</taxon>
    </lineage>
</organism>
<keyword evidence="2" id="KW-1185">Reference proteome</keyword>
<evidence type="ECO:0000313" key="2">
    <source>
        <dbReference type="Proteomes" id="UP000008744"/>
    </source>
</evidence>
<protein>
    <submittedName>
        <fullName evidence="1">GL24375</fullName>
    </submittedName>
</protein>
<dbReference type="Proteomes" id="UP000008744">
    <property type="component" value="Unassembled WGS sequence"/>
</dbReference>
<dbReference type="AlphaFoldDB" id="B4G5J7"/>
<dbReference type="OMA" id="KLKHRYQ"/>